<keyword evidence="4" id="KW-1185">Reference proteome</keyword>
<dbReference type="InterPro" id="IPR004179">
    <property type="entry name" value="Sec63-dom"/>
</dbReference>
<feature type="region of interest" description="Disordered" evidence="1">
    <location>
        <begin position="83"/>
        <end position="124"/>
    </location>
</feature>
<dbReference type="InterPro" id="IPR052247">
    <property type="entry name" value="Meiotic_Crossover_Helicase"/>
</dbReference>
<dbReference type="HOGENOM" id="CLU_048308_0_0_1"/>
<dbReference type="SMART" id="SM00973">
    <property type="entry name" value="Sec63"/>
    <property type="match status" value="1"/>
</dbReference>
<dbReference type="GeneID" id="19247058"/>
<evidence type="ECO:0000256" key="1">
    <source>
        <dbReference type="SAM" id="MobiDB-lite"/>
    </source>
</evidence>
<dbReference type="Gene3D" id="1.10.3380.10">
    <property type="entry name" value="Sec63 N-terminal domain-like domain"/>
    <property type="match status" value="1"/>
</dbReference>
<dbReference type="AlphaFoldDB" id="E9DYQ0"/>
<dbReference type="EMBL" id="GL698483">
    <property type="protein sequence ID" value="EFY91320.1"/>
    <property type="molecule type" value="Genomic_DNA"/>
</dbReference>
<dbReference type="GO" id="GO:0016787">
    <property type="term" value="F:hydrolase activity"/>
    <property type="evidence" value="ECO:0007669"/>
    <property type="project" value="UniProtKB-KW"/>
</dbReference>
<keyword evidence="3" id="KW-0378">Hydrolase</keyword>
<dbReference type="KEGG" id="maw:19247058"/>
<dbReference type="InParanoid" id="E9DYQ0"/>
<name>E9DYQ0_METAQ</name>
<feature type="domain" description="SEC63" evidence="2">
    <location>
        <begin position="134"/>
        <end position="452"/>
    </location>
</feature>
<organism evidence="4">
    <name type="scientific">Metarhizium acridum (strain CQMa 102)</name>
    <dbReference type="NCBI Taxonomy" id="655827"/>
    <lineage>
        <taxon>Eukaryota</taxon>
        <taxon>Fungi</taxon>
        <taxon>Dikarya</taxon>
        <taxon>Ascomycota</taxon>
        <taxon>Pezizomycotina</taxon>
        <taxon>Sordariomycetes</taxon>
        <taxon>Hypocreomycetidae</taxon>
        <taxon>Hypocreales</taxon>
        <taxon>Clavicipitaceae</taxon>
        <taxon>Metarhizium</taxon>
    </lineage>
</organism>
<dbReference type="OMA" id="HKVAGFP"/>
<protein>
    <submittedName>
        <fullName evidence="3">Meiotic helicase</fullName>
    </submittedName>
</protein>
<dbReference type="Proteomes" id="UP000002499">
    <property type="component" value="Unassembled WGS sequence"/>
</dbReference>
<keyword evidence="3" id="KW-0347">Helicase</keyword>
<evidence type="ECO:0000313" key="4">
    <source>
        <dbReference type="Proteomes" id="UP000002499"/>
    </source>
</evidence>
<reference evidence="3 4" key="1">
    <citation type="journal article" date="2011" name="PLoS Genet.">
        <title>Genome sequencing and comparative transcriptomics of the model entomopathogenic fungi Metarhizium anisopliae and M. acridum.</title>
        <authorList>
            <person name="Gao Q."/>
            <person name="Jin K."/>
            <person name="Ying S.H."/>
            <person name="Zhang Y."/>
            <person name="Xiao G."/>
            <person name="Shang Y."/>
            <person name="Duan Z."/>
            <person name="Hu X."/>
            <person name="Xie X.Q."/>
            <person name="Zhou G."/>
            <person name="Peng G."/>
            <person name="Luo Z."/>
            <person name="Huang W."/>
            <person name="Wang B."/>
            <person name="Fang W."/>
            <person name="Wang S."/>
            <person name="Zhong Y."/>
            <person name="Ma L.J."/>
            <person name="St Leger R.J."/>
            <person name="Zhao G.P."/>
            <person name="Pei Y."/>
            <person name="Feng M.G."/>
            <person name="Xia Y."/>
            <person name="Wang C."/>
        </authorList>
    </citation>
    <scope>NUCLEOTIDE SEQUENCE [LARGE SCALE GENOMIC DNA]</scope>
    <source>
        <strain evidence="3 4">CQMa 102</strain>
    </source>
</reference>
<dbReference type="GO" id="GO:0043138">
    <property type="term" value="F:3'-5' DNA helicase activity"/>
    <property type="evidence" value="ECO:0007669"/>
    <property type="project" value="UniProtKB-EC"/>
</dbReference>
<dbReference type="PANTHER" id="PTHR47835:SF3">
    <property type="entry name" value="HELICASE FOR MEIOSIS 1"/>
    <property type="match status" value="1"/>
</dbReference>
<accession>E9DYQ0</accession>
<proteinExistence type="predicted"/>
<dbReference type="GO" id="GO:0051321">
    <property type="term" value="P:meiotic cell cycle"/>
    <property type="evidence" value="ECO:0007669"/>
    <property type="project" value="UniProtKB-KW"/>
</dbReference>
<dbReference type="STRING" id="655827.E9DYQ0"/>
<keyword evidence="3" id="KW-0067">ATP-binding</keyword>
<dbReference type="PANTHER" id="PTHR47835">
    <property type="entry name" value="HFM1, ATP DEPENDENT DNA HELICASE HOMOLOG"/>
    <property type="match status" value="1"/>
</dbReference>
<evidence type="ECO:0000313" key="3">
    <source>
        <dbReference type="EMBL" id="EFY91320.1"/>
    </source>
</evidence>
<evidence type="ECO:0000259" key="2">
    <source>
        <dbReference type="SMART" id="SM00973"/>
    </source>
</evidence>
<dbReference type="OrthoDB" id="5575at2759"/>
<dbReference type="Pfam" id="PF02889">
    <property type="entry name" value="Sec63"/>
    <property type="match status" value="1"/>
</dbReference>
<sequence length="456" mass="51972">MLIAKCSPTFSSILSLDTEYESSHYSYCFPSLLPRNVEMKVNIPNYYHHNSNCQAPHIETPAQRSVKEQHQAKSAFVNPGAETYASSSTHAQMNRHKKRTPEPRPSIQSVGAPEPVHSSTEGMESSIHEVQLRYKLSSVTMKALCSISQAPDRREVLYKSCLASEFRSFPLKQAEKNLFREINDHTAIPYTIKEAITQPWHKVFLLVQIDLLRIGWPNKISGAARKELYQERGRIYALLDRTLRCLTDIIGLRRDGRGVNVVLDVLRSIKSGVWEGAGQELLLVDGIGSVKMEKLFRSGIKSIHQLAELDFCNIERLMSRNPPYGHNLLQQLARFPKLSCQFDIIKDHALVNRRPLVDYQHDQPEMSQSPLWVCRVVLAYENDQVPLWNKNNPWVTLVLEGADGRLVWFWRGSVNKLAEHKELILGLELKHGEKIGLRLACEEIVGTVVHSFHQIS</sequence>
<dbReference type="SUPFAM" id="SSF158702">
    <property type="entry name" value="Sec63 N-terminal domain-like"/>
    <property type="match status" value="1"/>
</dbReference>
<dbReference type="eggNOG" id="KOG0952">
    <property type="taxonomic scope" value="Eukaryota"/>
</dbReference>
<gene>
    <name evidence="3" type="ORF">MAC_02747</name>
</gene>
<keyword evidence="3" id="KW-0547">Nucleotide-binding</keyword>